<proteinExistence type="predicted"/>
<dbReference type="AlphaFoldDB" id="A0A414LLS6"/>
<evidence type="ECO:0000313" key="2">
    <source>
        <dbReference type="Proteomes" id="UP000285650"/>
    </source>
</evidence>
<reference evidence="1 2" key="1">
    <citation type="submission" date="2018-08" db="EMBL/GenBank/DDBJ databases">
        <title>A genome reference for cultivated species of the human gut microbiota.</title>
        <authorList>
            <person name="Zou Y."/>
            <person name="Xue W."/>
            <person name="Luo G."/>
        </authorList>
    </citation>
    <scope>NUCLEOTIDE SEQUENCE [LARGE SCALE GENOMIC DNA]</scope>
    <source>
        <strain evidence="1 2">AM27-17</strain>
    </source>
</reference>
<sequence length="200" mass="23106">MDRAYSPVDSLLEQAACIVRRKKEATATLEPAESYKRGQIEELISFANSNNLWISPSELNIEFLSKGGENEVYTGDKDDIVAKLNNFEYAGDDLENFFIRISAHNLFFCNVPYHMIGFAYNSEHEFCAVLIQPYIIAEREATEDEIAEYMKALGFEMDYIDEFHNEQYEVFDAVPNNVLYGIDGHLYFIDTQIRLRSQSY</sequence>
<dbReference type="EMBL" id="QSKV01000001">
    <property type="protein sequence ID" value="RHE95594.1"/>
    <property type="molecule type" value="Genomic_DNA"/>
</dbReference>
<dbReference type="Pfam" id="PF18762">
    <property type="entry name" value="Kinase-PolyVal"/>
    <property type="match status" value="1"/>
</dbReference>
<accession>A0A414LLS6</accession>
<gene>
    <name evidence="1" type="ORF">DW712_02555</name>
</gene>
<dbReference type="Proteomes" id="UP000285650">
    <property type="component" value="Unassembled WGS sequence"/>
</dbReference>
<dbReference type="RefSeq" id="WP_118220746.1">
    <property type="nucleotide sequence ID" value="NZ_JADNIJ010000001.1"/>
</dbReference>
<dbReference type="InterPro" id="IPR041055">
    <property type="entry name" value="Kinase-PolyVal"/>
</dbReference>
<name>A0A414LLS6_9BACE</name>
<organism evidence="1 2">
    <name type="scientific">Bacteroides intestinalis</name>
    <dbReference type="NCBI Taxonomy" id="329854"/>
    <lineage>
        <taxon>Bacteria</taxon>
        <taxon>Pseudomonadati</taxon>
        <taxon>Bacteroidota</taxon>
        <taxon>Bacteroidia</taxon>
        <taxon>Bacteroidales</taxon>
        <taxon>Bacteroidaceae</taxon>
        <taxon>Bacteroides</taxon>
    </lineage>
</organism>
<evidence type="ECO:0000313" key="1">
    <source>
        <dbReference type="EMBL" id="RHE95594.1"/>
    </source>
</evidence>
<comment type="caution">
    <text evidence="1">The sequence shown here is derived from an EMBL/GenBank/DDBJ whole genome shotgun (WGS) entry which is preliminary data.</text>
</comment>
<protein>
    <submittedName>
        <fullName evidence="1">Uncharacterized protein</fullName>
    </submittedName>
</protein>